<keyword evidence="3" id="KW-0238">DNA-binding</keyword>
<organism evidence="5 6">
    <name type="scientific">Tessaracoccus flavescens</name>
    <dbReference type="NCBI Taxonomy" id="399497"/>
    <lineage>
        <taxon>Bacteria</taxon>
        <taxon>Bacillati</taxon>
        <taxon>Actinomycetota</taxon>
        <taxon>Actinomycetes</taxon>
        <taxon>Propionibacteriales</taxon>
        <taxon>Propionibacteriaceae</taxon>
        <taxon>Tessaracoccus</taxon>
    </lineage>
</organism>
<evidence type="ECO:0000256" key="1">
    <source>
        <dbReference type="ARBA" id="ARBA00010923"/>
    </source>
</evidence>
<dbReference type="GO" id="GO:0009307">
    <property type="term" value="P:DNA restriction-modification system"/>
    <property type="evidence" value="ECO:0007669"/>
    <property type="project" value="UniProtKB-KW"/>
</dbReference>
<dbReference type="Pfam" id="PF01420">
    <property type="entry name" value="Methylase_S"/>
    <property type="match status" value="1"/>
</dbReference>
<dbReference type="OrthoDB" id="9798929at2"/>
<accession>A0A1Q2CTQ9</accession>
<dbReference type="SUPFAM" id="SSF116734">
    <property type="entry name" value="DNA methylase specificity domain"/>
    <property type="match status" value="2"/>
</dbReference>
<evidence type="ECO:0000256" key="3">
    <source>
        <dbReference type="ARBA" id="ARBA00023125"/>
    </source>
</evidence>
<keyword evidence="2" id="KW-0680">Restriction system</keyword>
<name>A0A1Q2CTQ9_9ACTN</name>
<keyword evidence="6" id="KW-1185">Reference proteome</keyword>
<dbReference type="AlphaFoldDB" id="A0A1Q2CTQ9"/>
<feature type="domain" description="Type I restriction modification DNA specificity" evidence="4">
    <location>
        <begin position="77"/>
        <end position="193"/>
    </location>
</feature>
<evidence type="ECO:0000313" key="5">
    <source>
        <dbReference type="EMBL" id="AQP49485.1"/>
    </source>
</evidence>
<comment type="similarity">
    <text evidence="1">Belongs to the type-I restriction system S methylase family.</text>
</comment>
<dbReference type="Proteomes" id="UP000188235">
    <property type="component" value="Chromosome"/>
</dbReference>
<dbReference type="PANTHER" id="PTHR30408:SF13">
    <property type="entry name" value="TYPE I RESTRICTION ENZYME HINDI SPECIFICITY SUBUNIT"/>
    <property type="match status" value="1"/>
</dbReference>
<gene>
    <name evidence="5" type="ORF">BW733_00165</name>
</gene>
<dbReference type="STRING" id="399497.BW733_00165"/>
<dbReference type="InterPro" id="IPR000055">
    <property type="entry name" value="Restrct_endonuc_typeI_TRD"/>
</dbReference>
<reference evidence="5 6" key="1">
    <citation type="journal article" date="2008" name="Int. J. Syst. Evol. Microbiol.">
        <title>Tessaracoccus flavescens sp. nov., isolated from marine sediment.</title>
        <authorList>
            <person name="Lee D.W."/>
            <person name="Lee S.D."/>
        </authorList>
    </citation>
    <scope>NUCLEOTIDE SEQUENCE [LARGE SCALE GENOMIC DNA]</scope>
    <source>
        <strain evidence="5 6">SST-39T</strain>
    </source>
</reference>
<dbReference type="EMBL" id="CP019607">
    <property type="protein sequence ID" value="AQP49485.1"/>
    <property type="molecule type" value="Genomic_DNA"/>
</dbReference>
<proteinExistence type="inferred from homology"/>
<protein>
    <recommendedName>
        <fullName evidence="4">Type I restriction modification DNA specificity domain-containing protein</fullName>
    </recommendedName>
</protein>
<dbReference type="InterPro" id="IPR052021">
    <property type="entry name" value="Type-I_RS_S_subunit"/>
</dbReference>
<evidence type="ECO:0000259" key="4">
    <source>
        <dbReference type="Pfam" id="PF01420"/>
    </source>
</evidence>
<dbReference type="RefSeq" id="WP_077346826.1">
    <property type="nucleotide sequence ID" value="NZ_CP019607.1"/>
</dbReference>
<dbReference type="KEGG" id="tfa:BW733_00165"/>
<dbReference type="PANTHER" id="PTHR30408">
    <property type="entry name" value="TYPE-1 RESTRICTION ENZYME ECOKI SPECIFICITY PROTEIN"/>
    <property type="match status" value="1"/>
</dbReference>
<dbReference type="GO" id="GO:0003677">
    <property type="term" value="F:DNA binding"/>
    <property type="evidence" value="ECO:0007669"/>
    <property type="project" value="UniProtKB-KW"/>
</dbReference>
<dbReference type="Gene3D" id="3.90.220.20">
    <property type="entry name" value="DNA methylase specificity domains"/>
    <property type="match status" value="2"/>
</dbReference>
<sequence length="434" mass="46888">MSEWSRVTIAELASPDPHALATGPFGSAISAKNFVEHGVPVIRGSNLSLDVGVRLNDNGLAFLTEAKAATFRRSVVRRGDLVFTCWGTIGQIGLVDDRAAFPEYVVSNKQMKLTPDPAKVDSTYLYYLLSSPGLVRVVTGQSIGAAVPGFNLGQLKEITVNVPTLETQRGIAGVLNGIDDLIENNRRRVAVLEEMARAIYREWFVKFRYPGHEDVPFVDSALGPIPEGWSTGIIDDIVTVSKASVDPATLDPETPAIGLEHIPRQQISLDDWGKAGSQGSRKAVFEKGDVLFGKIRPYFHKVSVAPVDGICSTDAIVIRPHAAHWGQAVFTASSAEFVTHATQTSNGTKMPRADWKVLGKWSLAVPPTRLAESFSDIARHHLALAETLMFENRRLATMRDLLLPKLVTGQIDVSALDLNALVSTGSTTEGGVGS</sequence>
<evidence type="ECO:0000256" key="2">
    <source>
        <dbReference type="ARBA" id="ARBA00022747"/>
    </source>
</evidence>
<dbReference type="InterPro" id="IPR044946">
    <property type="entry name" value="Restrct_endonuc_typeI_TRD_sf"/>
</dbReference>
<evidence type="ECO:0000313" key="6">
    <source>
        <dbReference type="Proteomes" id="UP000188235"/>
    </source>
</evidence>